<accession>A0A9W6WG37</accession>
<proteinExistence type="predicted"/>
<dbReference type="Proteomes" id="UP001165120">
    <property type="component" value="Unassembled WGS sequence"/>
</dbReference>
<gene>
    <name evidence="1" type="ORF">Cboi02_000275300</name>
</gene>
<evidence type="ECO:0000313" key="1">
    <source>
        <dbReference type="EMBL" id="GME70183.1"/>
    </source>
</evidence>
<organism evidence="1 2">
    <name type="scientific">Candida boidinii</name>
    <name type="common">Yeast</name>
    <dbReference type="NCBI Taxonomy" id="5477"/>
    <lineage>
        <taxon>Eukaryota</taxon>
        <taxon>Fungi</taxon>
        <taxon>Dikarya</taxon>
        <taxon>Ascomycota</taxon>
        <taxon>Saccharomycotina</taxon>
        <taxon>Pichiomycetes</taxon>
        <taxon>Pichiales</taxon>
        <taxon>Pichiaceae</taxon>
        <taxon>Ogataea</taxon>
        <taxon>Ogataea/Candida clade</taxon>
    </lineage>
</organism>
<keyword evidence="2" id="KW-1185">Reference proteome</keyword>
<sequence>MVEEDDNQTNEYAYLENNEEMYHDGYIISDDDEDSDGEVITLTMEEAISLKETKNTLFKSKTLKNSTIVPNIWCNKLLEFYNKHDILIESVENFIIDICKYWTTKRDHYNGLPLIRKPDSNTYGELTNLEVDNRLVILDRISKDIKNLSNFAKLIYNRSNLNKEKITVELLHFEIKKLTKFKIIENLFTEFKEKIVHHKNKNKNRIDTNDNDNSKFIKEIKLFNELEYKVNKFKFSSVNEFIEELKKLTMYIVKYGEDEEIVKSAEEWMLYSVDKYDECTNLQTLLENNNSRNNFFKDLFS</sequence>
<dbReference type="AlphaFoldDB" id="A0A9W6WG37"/>
<evidence type="ECO:0000313" key="2">
    <source>
        <dbReference type="Proteomes" id="UP001165120"/>
    </source>
</evidence>
<comment type="caution">
    <text evidence="1">The sequence shown here is derived from an EMBL/GenBank/DDBJ whole genome shotgun (WGS) entry which is preliminary data.</text>
</comment>
<name>A0A9W6WG37_CANBO</name>
<reference evidence="1" key="1">
    <citation type="submission" date="2023-04" db="EMBL/GenBank/DDBJ databases">
        <title>Candida boidinii NBRC 10035.</title>
        <authorList>
            <person name="Ichikawa N."/>
            <person name="Sato H."/>
            <person name="Tonouchi N."/>
        </authorList>
    </citation>
    <scope>NUCLEOTIDE SEQUENCE</scope>
    <source>
        <strain evidence="1">NBRC 10035</strain>
    </source>
</reference>
<dbReference type="EMBL" id="BSXN01000862">
    <property type="protein sequence ID" value="GME70183.1"/>
    <property type="molecule type" value="Genomic_DNA"/>
</dbReference>
<protein>
    <submittedName>
        <fullName evidence="1">Unnamed protein product</fullName>
    </submittedName>
</protein>